<sequence length="46" mass="5387">MIENSFPYAGVQALFFEEQVTIIKPNQTIFQIATALRIICECRYYL</sequence>
<accession>A0ABV8BA80</accession>
<organism evidence="1 2">
    <name type="scientific">Bacillus songklensis</name>
    <dbReference type="NCBI Taxonomy" id="1069116"/>
    <lineage>
        <taxon>Bacteria</taxon>
        <taxon>Bacillati</taxon>
        <taxon>Bacillota</taxon>
        <taxon>Bacilli</taxon>
        <taxon>Bacillales</taxon>
        <taxon>Bacillaceae</taxon>
        <taxon>Bacillus</taxon>
    </lineage>
</organism>
<evidence type="ECO:0000313" key="2">
    <source>
        <dbReference type="Proteomes" id="UP001595752"/>
    </source>
</evidence>
<comment type="caution">
    <text evidence="1">The sequence shown here is derived from an EMBL/GenBank/DDBJ whole genome shotgun (WGS) entry which is preliminary data.</text>
</comment>
<name>A0ABV8BA80_9BACI</name>
<proteinExistence type="predicted"/>
<evidence type="ECO:0000313" key="1">
    <source>
        <dbReference type="EMBL" id="MFC3886049.1"/>
    </source>
</evidence>
<reference evidence="2" key="1">
    <citation type="journal article" date="2019" name="Int. J. Syst. Evol. Microbiol.">
        <title>The Global Catalogue of Microorganisms (GCM) 10K type strain sequencing project: providing services to taxonomists for standard genome sequencing and annotation.</title>
        <authorList>
            <consortium name="The Broad Institute Genomics Platform"/>
            <consortium name="The Broad Institute Genome Sequencing Center for Infectious Disease"/>
            <person name="Wu L."/>
            <person name="Ma J."/>
        </authorList>
    </citation>
    <scope>NUCLEOTIDE SEQUENCE [LARGE SCALE GENOMIC DNA]</scope>
    <source>
        <strain evidence="2">CCUG 61889</strain>
    </source>
</reference>
<keyword evidence="2" id="KW-1185">Reference proteome</keyword>
<gene>
    <name evidence="1" type="ORF">ACFOU2_22240</name>
</gene>
<dbReference type="EMBL" id="JBHRZT010000072">
    <property type="protein sequence ID" value="MFC3886049.1"/>
    <property type="molecule type" value="Genomic_DNA"/>
</dbReference>
<dbReference type="RefSeq" id="WP_377918418.1">
    <property type="nucleotide sequence ID" value="NZ_JBHRZT010000072.1"/>
</dbReference>
<protein>
    <submittedName>
        <fullName evidence="1">Uncharacterized protein</fullName>
    </submittedName>
</protein>
<dbReference type="Proteomes" id="UP001595752">
    <property type="component" value="Unassembled WGS sequence"/>
</dbReference>